<dbReference type="PANTHER" id="PTHR11070:SF2">
    <property type="entry name" value="ATP-DEPENDENT DNA HELICASE SRS2"/>
    <property type="match status" value="1"/>
</dbReference>
<dbReference type="AlphaFoldDB" id="X1GHX5"/>
<evidence type="ECO:0000259" key="5">
    <source>
        <dbReference type="PROSITE" id="PS51198"/>
    </source>
</evidence>
<feature type="domain" description="UvrD-like helicase ATP-binding" evidence="5">
    <location>
        <begin position="9"/>
        <end position="108"/>
    </location>
</feature>
<dbReference type="GO" id="GO:0005524">
    <property type="term" value="F:ATP binding"/>
    <property type="evidence" value="ECO:0007669"/>
    <property type="project" value="UniProtKB-KW"/>
</dbReference>
<dbReference type="GO" id="GO:0005829">
    <property type="term" value="C:cytosol"/>
    <property type="evidence" value="ECO:0007669"/>
    <property type="project" value="TreeGrafter"/>
</dbReference>
<dbReference type="Gene3D" id="3.40.50.300">
    <property type="entry name" value="P-loop containing nucleotide triphosphate hydrolases"/>
    <property type="match status" value="1"/>
</dbReference>
<keyword evidence="4" id="KW-0067">ATP-binding</keyword>
<evidence type="ECO:0000256" key="2">
    <source>
        <dbReference type="ARBA" id="ARBA00022801"/>
    </source>
</evidence>
<dbReference type="GO" id="GO:0016787">
    <property type="term" value="F:hydrolase activity"/>
    <property type="evidence" value="ECO:0007669"/>
    <property type="project" value="UniProtKB-KW"/>
</dbReference>
<keyword evidence="3" id="KW-0347">Helicase</keyword>
<keyword evidence="1" id="KW-0547">Nucleotide-binding</keyword>
<dbReference type="GO" id="GO:0033202">
    <property type="term" value="C:DNA helicase complex"/>
    <property type="evidence" value="ECO:0007669"/>
    <property type="project" value="TreeGrafter"/>
</dbReference>
<organism evidence="6">
    <name type="scientific">marine sediment metagenome</name>
    <dbReference type="NCBI Taxonomy" id="412755"/>
    <lineage>
        <taxon>unclassified sequences</taxon>
        <taxon>metagenomes</taxon>
        <taxon>ecological metagenomes</taxon>
    </lineage>
</organism>
<dbReference type="InterPro" id="IPR000212">
    <property type="entry name" value="DNA_helicase_UvrD/REP"/>
</dbReference>
<dbReference type="CDD" id="cd17932">
    <property type="entry name" value="DEXQc_UvrD"/>
    <property type="match status" value="1"/>
</dbReference>
<gene>
    <name evidence="6" type="ORF">S03H2_28541</name>
</gene>
<dbReference type="PANTHER" id="PTHR11070">
    <property type="entry name" value="UVRD / RECB / PCRA DNA HELICASE FAMILY MEMBER"/>
    <property type="match status" value="1"/>
</dbReference>
<dbReference type="GO" id="GO:0043138">
    <property type="term" value="F:3'-5' DNA helicase activity"/>
    <property type="evidence" value="ECO:0007669"/>
    <property type="project" value="TreeGrafter"/>
</dbReference>
<dbReference type="InterPro" id="IPR014016">
    <property type="entry name" value="UvrD-like_ATP-bd"/>
</dbReference>
<keyword evidence="2" id="KW-0378">Hydrolase</keyword>
<dbReference type="InterPro" id="IPR027417">
    <property type="entry name" value="P-loop_NTPase"/>
</dbReference>
<proteinExistence type="predicted"/>
<evidence type="ECO:0000313" key="6">
    <source>
        <dbReference type="EMBL" id="GAH57481.1"/>
    </source>
</evidence>
<evidence type="ECO:0000256" key="4">
    <source>
        <dbReference type="ARBA" id="ARBA00022840"/>
    </source>
</evidence>
<dbReference type="EMBL" id="BARU01017195">
    <property type="protein sequence ID" value="GAH57481.1"/>
    <property type="molecule type" value="Genomic_DNA"/>
</dbReference>
<comment type="caution">
    <text evidence="6">The sequence shown here is derived from an EMBL/GenBank/DDBJ whole genome shotgun (WGS) entry which is preliminary data.</text>
</comment>
<evidence type="ECO:0000256" key="3">
    <source>
        <dbReference type="ARBA" id="ARBA00022806"/>
    </source>
</evidence>
<reference evidence="6" key="1">
    <citation type="journal article" date="2014" name="Front. Microbiol.">
        <title>High frequency of phylogenetically diverse reductive dehalogenase-homologous genes in deep subseafloor sedimentary metagenomes.</title>
        <authorList>
            <person name="Kawai M."/>
            <person name="Futagami T."/>
            <person name="Toyoda A."/>
            <person name="Takaki Y."/>
            <person name="Nishi S."/>
            <person name="Hori S."/>
            <person name="Arai W."/>
            <person name="Tsubouchi T."/>
            <person name="Morono Y."/>
            <person name="Uchiyama I."/>
            <person name="Ito T."/>
            <person name="Fujiyama A."/>
            <person name="Inagaki F."/>
            <person name="Takami H."/>
        </authorList>
    </citation>
    <scope>NUCLEOTIDE SEQUENCE</scope>
    <source>
        <strain evidence="6">Expedition CK06-06</strain>
    </source>
</reference>
<accession>X1GHX5</accession>
<sequence length="108" mass="11656">MPLTSKILEGLNEEQKEAVTFGEGPLLIIAGAGTGKTQVITRRIAYLIASKRAKPEEILALTFTEKAATEMEERVDILVPYGYTGTWIGTFHAFGDEVLKGACSEVGP</sequence>
<name>X1GHX5_9ZZZZ</name>
<dbReference type="GO" id="GO:0000725">
    <property type="term" value="P:recombinational repair"/>
    <property type="evidence" value="ECO:0007669"/>
    <property type="project" value="TreeGrafter"/>
</dbReference>
<dbReference type="Pfam" id="PF00580">
    <property type="entry name" value="UvrD-helicase"/>
    <property type="match status" value="1"/>
</dbReference>
<dbReference type="PROSITE" id="PS51198">
    <property type="entry name" value="UVRD_HELICASE_ATP_BIND"/>
    <property type="match status" value="1"/>
</dbReference>
<dbReference type="SUPFAM" id="SSF52540">
    <property type="entry name" value="P-loop containing nucleoside triphosphate hydrolases"/>
    <property type="match status" value="1"/>
</dbReference>
<evidence type="ECO:0000256" key="1">
    <source>
        <dbReference type="ARBA" id="ARBA00022741"/>
    </source>
</evidence>
<protein>
    <recommendedName>
        <fullName evidence="5">UvrD-like helicase ATP-binding domain-containing protein</fullName>
    </recommendedName>
</protein>
<dbReference type="GO" id="GO:0003677">
    <property type="term" value="F:DNA binding"/>
    <property type="evidence" value="ECO:0007669"/>
    <property type="project" value="InterPro"/>
</dbReference>